<dbReference type="EMBL" id="CM022214">
    <property type="protein sequence ID" value="KAF7000187.1"/>
    <property type="molecule type" value="Genomic_DNA"/>
</dbReference>
<reference evidence="1" key="2">
    <citation type="submission" date="2020-03" db="EMBL/GenBank/DDBJ databases">
        <title>The second near-complete assembly of the hexaploid bread wheat (Triticum aestivum) genome.</title>
        <authorList>
            <person name="Zimin A.V."/>
            <person name="Puiu D."/>
            <person name="Shumante A."/>
            <person name="Alonge M."/>
            <person name="Salzberg S.L."/>
        </authorList>
    </citation>
    <scope>NUCLEOTIDE SEQUENCE</scope>
    <source>
        <tissue evidence="1">Leaf</tissue>
    </source>
</reference>
<dbReference type="Proteomes" id="UP000815260">
    <property type="component" value="Chromosome 2A"/>
</dbReference>
<organism evidence="1">
    <name type="scientific">Triticum aestivum</name>
    <name type="common">Wheat</name>
    <dbReference type="NCBI Taxonomy" id="4565"/>
    <lineage>
        <taxon>Eukaryota</taxon>
        <taxon>Viridiplantae</taxon>
        <taxon>Streptophyta</taxon>
        <taxon>Embryophyta</taxon>
        <taxon>Tracheophyta</taxon>
        <taxon>Spermatophyta</taxon>
        <taxon>Magnoliopsida</taxon>
        <taxon>Liliopsida</taxon>
        <taxon>Poales</taxon>
        <taxon>Poaceae</taxon>
        <taxon>BOP clade</taxon>
        <taxon>Pooideae</taxon>
        <taxon>Triticodae</taxon>
        <taxon>Triticeae</taxon>
        <taxon>Triticinae</taxon>
        <taxon>Triticum</taxon>
    </lineage>
</organism>
<feature type="non-terminal residue" evidence="1">
    <location>
        <position position="1"/>
    </location>
</feature>
<comment type="caution">
    <text evidence="1">The sequence shown here is derived from an EMBL/GenBank/DDBJ whole genome shotgun (WGS) entry which is preliminary data.</text>
</comment>
<evidence type="ECO:0000313" key="1">
    <source>
        <dbReference type="EMBL" id="KAF7000187.1"/>
    </source>
</evidence>
<gene>
    <name evidence="1" type="ORF">CFC21_016133</name>
</gene>
<name>A0A9R1J135_WHEAT</name>
<reference evidence="1" key="1">
    <citation type="journal article" date="2017" name="Gigascience">
        <title>The first near-complete assembly of the hexaploid bread wheat genome, Triticum aestivum.</title>
        <authorList>
            <person name="Zimin A.V."/>
            <person name="Puiu D."/>
            <person name="Hall R."/>
            <person name="Kingan S."/>
            <person name="Clavijo B.J."/>
            <person name="Salzberg S.L."/>
        </authorList>
    </citation>
    <scope>NUCLEOTIDE SEQUENCE</scope>
    <source>
        <tissue evidence="1">Leaf</tissue>
    </source>
</reference>
<sequence>WMLTTTQQDGNLLQVWIFNYNDDHSREIYHTKSMQ</sequence>
<accession>A0A9R1J135</accession>
<proteinExistence type="predicted"/>
<protein>
    <submittedName>
        <fullName evidence="1">Uncharacterized protein</fullName>
    </submittedName>
</protein>
<dbReference type="AlphaFoldDB" id="A0A9R1J135"/>
<feature type="non-terminal residue" evidence="1">
    <location>
        <position position="35"/>
    </location>
</feature>